<feature type="transmembrane region" description="Helical" evidence="3">
    <location>
        <begin position="653"/>
        <end position="675"/>
    </location>
</feature>
<evidence type="ECO:0000256" key="3">
    <source>
        <dbReference type="SAM" id="Phobius"/>
    </source>
</evidence>
<accession>A0A1J4MX37</accession>
<keyword evidence="3" id="KW-0812">Transmembrane</keyword>
<evidence type="ECO:0000256" key="2">
    <source>
        <dbReference type="SAM" id="MobiDB-lite"/>
    </source>
</evidence>
<evidence type="ECO:0000256" key="4">
    <source>
        <dbReference type="SAM" id="SignalP"/>
    </source>
</evidence>
<feature type="compositionally biased region" description="Basic and acidic residues" evidence="2">
    <location>
        <begin position="159"/>
        <end position="170"/>
    </location>
</feature>
<feature type="signal peptide" evidence="4">
    <location>
        <begin position="1"/>
        <end position="25"/>
    </location>
</feature>
<feature type="coiled-coil region" evidence="1">
    <location>
        <begin position="537"/>
        <end position="594"/>
    </location>
</feature>
<dbReference type="SMART" id="SM00248">
    <property type="entry name" value="ANK"/>
    <property type="match status" value="2"/>
</dbReference>
<organism evidence="5 6">
    <name type="scientific">Cryptosporidium andersoni</name>
    <dbReference type="NCBI Taxonomy" id="117008"/>
    <lineage>
        <taxon>Eukaryota</taxon>
        <taxon>Sar</taxon>
        <taxon>Alveolata</taxon>
        <taxon>Apicomplexa</taxon>
        <taxon>Conoidasida</taxon>
        <taxon>Coccidia</taxon>
        <taxon>Eucoccidiorida</taxon>
        <taxon>Eimeriorina</taxon>
        <taxon>Cryptosporidiidae</taxon>
        <taxon>Cryptosporidium</taxon>
    </lineage>
</organism>
<keyword evidence="3" id="KW-0472">Membrane</keyword>
<evidence type="ECO:0000313" key="6">
    <source>
        <dbReference type="Proteomes" id="UP000186804"/>
    </source>
</evidence>
<dbReference type="RefSeq" id="XP_067069490.1">
    <property type="nucleotide sequence ID" value="XM_067211695.1"/>
</dbReference>
<feature type="compositionally biased region" description="Polar residues" evidence="2">
    <location>
        <begin position="82"/>
        <end position="96"/>
    </location>
</feature>
<dbReference type="EMBL" id="LRBS01000031">
    <property type="protein sequence ID" value="OII77644.1"/>
    <property type="molecule type" value="Genomic_DNA"/>
</dbReference>
<dbReference type="SUPFAM" id="SSF48403">
    <property type="entry name" value="Ankyrin repeat"/>
    <property type="match status" value="1"/>
</dbReference>
<dbReference type="Gene3D" id="1.25.40.20">
    <property type="entry name" value="Ankyrin repeat-containing domain"/>
    <property type="match status" value="1"/>
</dbReference>
<keyword evidence="6" id="KW-1185">Reference proteome</keyword>
<reference evidence="5 6" key="1">
    <citation type="submission" date="2016-10" db="EMBL/GenBank/DDBJ databases">
        <title>Reductive evolution of mitochondrial metabolism and differential evolution of invasion-related proteins in Cryptosporidium.</title>
        <authorList>
            <person name="Liu S."/>
            <person name="Roellig D.M."/>
            <person name="Guo Y."/>
            <person name="Li N."/>
            <person name="Frace M.A."/>
            <person name="Tang K."/>
            <person name="Zhang L."/>
            <person name="Feng Y."/>
            <person name="Xiao L."/>
        </authorList>
    </citation>
    <scope>NUCLEOTIDE SEQUENCE [LARGE SCALE GENOMIC DNA]</scope>
    <source>
        <strain evidence="5">30847</strain>
    </source>
</reference>
<dbReference type="InterPro" id="IPR036770">
    <property type="entry name" value="Ankyrin_rpt-contain_sf"/>
</dbReference>
<dbReference type="OrthoDB" id="163438at2759"/>
<evidence type="ECO:0000313" key="5">
    <source>
        <dbReference type="EMBL" id="OII77644.1"/>
    </source>
</evidence>
<feature type="compositionally biased region" description="Basic and acidic residues" evidence="2">
    <location>
        <begin position="190"/>
        <end position="204"/>
    </location>
</feature>
<comment type="caution">
    <text evidence="5">The sequence shown here is derived from an EMBL/GenBank/DDBJ whole genome shotgun (WGS) entry which is preliminary data.</text>
</comment>
<keyword evidence="1" id="KW-0175">Coiled coil</keyword>
<dbReference type="InterPro" id="IPR002110">
    <property type="entry name" value="Ankyrin_rpt"/>
</dbReference>
<dbReference type="Proteomes" id="UP000186804">
    <property type="component" value="Unassembled WGS sequence"/>
</dbReference>
<dbReference type="AlphaFoldDB" id="A0A1J4MX37"/>
<dbReference type="GeneID" id="92365645"/>
<feature type="compositionally biased region" description="Basic and acidic residues" evidence="2">
    <location>
        <begin position="97"/>
        <end position="109"/>
    </location>
</feature>
<feature type="region of interest" description="Disordered" evidence="2">
    <location>
        <begin position="62"/>
        <end position="220"/>
    </location>
</feature>
<keyword evidence="3" id="KW-1133">Transmembrane helix</keyword>
<feature type="compositionally biased region" description="Polar residues" evidence="2">
    <location>
        <begin position="135"/>
        <end position="145"/>
    </location>
</feature>
<feature type="compositionally biased region" description="Polar residues" evidence="2">
    <location>
        <begin position="171"/>
        <end position="181"/>
    </location>
</feature>
<feature type="compositionally biased region" description="Basic and acidic residues" evidence="2">
    <location>
        <begin position="121"/>
        <end position="134"/>
    </location>
</feature>
<proteinExistence type="predicted"/>
<sequence>MKILAYVLWALLILKCWIIVHSVNAIETAPEEVGLGPNANVDPVQKLGLQNKSEGFTSILDEKHEEFPSTYAEEDEEIDELGSSSSEVSDYKGNNQEIEKQIKNSDNRVKLRSTQNLNNEEQVREELDINKKNETSGLKNEALQTEESSSQSEDIQDENSEHQKDLKKSPPENQIDGSEQEVSIIPDLKTTQKEHPEEQGEFKKASTSIDTGIKGDSIGHITPTTLDTLLGIIRPIEAFPHKTSQRPLTTHFGRKEHEPITAIEGEVSSNYIPTPSCAEVIDKFNWNSEALNTASQGAFKVIFSEITTLRDMSNIQAEKSIIAALDMLKDPATEGISPQESLALYVCEADKFNGRSVYQKLIEFGYLGSLLHPIANRMWGCVKYGHYYDKFGNNPLHLAAMSSSLQVVDFVLRLIKDPIEIKMALEEINITGQTPLDVAVEERRPSVIRRLKSTYRTMSNYVKKLDPKIVIEKKKRQKIMTENAALFCRPIIPITYSEQEAVEAIKIAEDNAGIIANQYAVSELSKPNAQSNIRMQKQRYQQKRADLKLKNELLKSELETSTIKSESIKLPNQLRALEDNQEESSTDNEIQKERNVIESVEDEGSQGLESIQFVDINEANNEDTTPSNNKELSVKATNNNIKQTKPSNILEKVLFWSIIAFCIVFTIILLLIWFATKA</sequence>
<dbReference type="VEuPathDB" id="CryptoDB:cand_014600"/>
<evidence type="ECO:0000256" key="1">
    <source>
        <dbReference type="SAM" id="Coils"/>
    </source>
</evidence>
<keyword evidence="4" id="KW-0732">Signal</keyword>
<protein>
    <submittedName>
        <fullName evidence="5">Uncharacterized protein</fullName>
    </submittedName>
</protein>
<name>A0A1J4MX37_9CRYT</name>
<gene>
    <name evidence="5" type="ORF">cand_014600</name>
</gene>
<feature type="chain" id="PRO_5013380512" evidence="4">
    <location>
        <begin position="26"/>
        <end position="678"/>
    </location>
</feature>